<dbReference type="PANTHER" id="PTHR36505">
    <property type="entry name" value="BLR1072 PROTEIN"/>
    <property type="match status" value="1"/>
</dbReference>
<feature type="domain" description="PRC-barrel" evidence="3">
    <location>
        <begin position="273"/>
        <end position="352"/>
    </location>
</feature>
<evidence type="ECO:0000259" key="3">
    <source>
        <dbReference type="Pfam" id="PF05239"/>
    </source>
</evidence>
<feature type="signal peptide" evidence="2">
    <location>
        <begin position="1"/>
        <end position="20"/>
    </location>
</feature>
<accession>A0A1G7UR53</accession>
<evidence type="ECO:0000256" key="2">
    <source>
        <dbReference type="SAM" id="SignalP"/>
    </source>
</evidence>
<feature type="region of interest" description="Disordered" evidence="1">
    <location>
        <begin position="192"/>
        <end position="218"/>
    </location>
</feature>
<organism evidence="4 5">
    <name type="scientific">Sulfitobacter delicatus</name>
    <dbReference type="NCBI Taxonomy" id="218672"/>
    <lineage>
        <taxon>Bacteria</taxon>
        <taxon>Pseudomonadati</taxon>
        <taxon>Pseudomonadota</taxon>
        <taxon>Alphaproteobacteria</taxon>
        <taxon>Rhodobacterales</taxon>
        <taxon>Roseobacteraceae</taxon>
        <taxon>Sulfitobacter</taxon>
    </lineage>
</organism>
<gene>
    <name evidence="4" type="ORF">SAMN04489759_10889</name>
</gene>
<evidence type="ECO:0000313" key="4">
    <source>
        <dbReference type="EMBL" id="SDG49966.1"/>
    </source>
</evidence>
<keyword evidence="2" id="KW-0732">Signal</keyword>
<protein>
    <submittedName>
        <fullName evidence="4">PRC-barrel domain-containing protein</fullName>
    </submittedName>
</protein>
<dbReference type="SUPFAM" id="SSF50346">
    <property type="entry name" value="PRC-barrel domain"/>
    <property type="match status" value="2"/>
</dbReference>
<dbReference type="STRING" id="218672.SAMN04489759_10889"/>
<dbReference type="OrthoDB" id="7876889at2"/>
<dbReference type="RefSeq" id="WP_093743301.1">
    <property type="nucleotide sequence ID" value="NZ_FNBP01000008.1"/>
</dbReference>
<evidence type="ECO:0000256" key="1">
    <source>
        <dbReference type="SAM" id="MobiDB-lite"/>
    </source>
</evidence>
<dbReference type="Gene3D" id="2.30.30.240">
    <property type="entry name" value="PRC-barrel domain"/>
    <property type="match status" value="2"/>
</dbReference>
<feature type="chain" id="PRO_5011792750" evidence="2">
    <location>
        <begin position="21"/>
        <end position="362"/>
    </location>
</feature>
<dbReference type="InterPro" id="IPR027275">
    <property type="entry name" value="PRC-brl_dom"/>
</dbReference>
<dbReference type="EMBL" id="FNBP01000008">
    <property type="protein sequence ID" value="SDG49966.1"/>
    <property type="molecule type" value="Genomic_DNA"/>
</dbReference>
<evidence type="ECO:0000313" key="5">
    <source>
        <dbReference type="Proteomes" id="UP000199399"/>
    </source>
</evidence>
<feature type="compositionally biased region" description="Acidic residues" evidence="1">
    <location>
        <begin position="192"/>
        <end position="207"/>
    </location>
</feature>
<dbReference type="InterPro" id="IPR011033">
    <property type="entry name" value="PRC_barrel-like_sf"/>
</dbReference>
<name>A0A1G7UR53_9RHOB</name>
<reference evidence="5" key="1">
    <citation type="submission" date="2016-10" db="EMBL/GenBank/DDBJ databases">
        <authorList>
            <person name="Varghese N."/>
            <person name="Submissions S."/>
        </authorList>
    </citation>
    <scope>NUCLEOTIDE SEQUENCE [LARGE SCALE GENOMIC DNA]</scope>
    <source>
        <strain evidence="5">DSM 16477</strain>
    </source>
</reference>
<feature type="domain" description="PRC-barrel" evidence="3">
    <location>
        <begin position="35"/>
        <end position="130"/>
    </location>
</feature>
<keyword evidence="5" id="KW-1185">Reference proteome</keyword>
<dbReference type="PANTHER" id="PTHR36505:SF1">
    <property type="entry name" value="BLR1072 PROTEIN"/>
    <property type="match status" value="1"/>
</dbReference>
<proteinExistence type="predicted"/>
<dbReference type="Proteomes" id="UP000199399">
    <property type="component" value="Unassembled WGS sequence"/>
</dbReference>
<dbReference type="AlphaFoldDB" id="A0A1G7UR53"/>
<sequence length="362" mass="39447">MKRFLSTTAIVLTMTGAAFADAHSEGFGNVAVEETDFLASDLIGMRIYNSEAEVENEATVAEGAEKEWDDIGEINDIIVTKDGKVTAVILGIGGFLGMGERDVSISMDKIRILSDEDGDRFLVVNTSKEMLEQSPEFEREMDMDAEKKAEADNDNVTVVTTGGSDAENVAENAEAETEEMAEEVETETEEMAQEAEAETEEMANEVEAESKEMEQEAEQMAEEAEANTEAAVEGDDANTTVITGDETVDRELLPRPEVEREGYETANAETIGQMSAEDLEGSPVYGANDETVGEIDTLLIGDNGKIDRVVINVGGFLGLGEKPVAVTFDELQVLKNVEGDDVRIYIDSTEERLESQPEYEEQ</sequence>
<dbReference type="Pfam" id="PF05239">
    <property type="entry name" value="PRC"/>
    <property type="match status" value="2"/>
</dbReference>